<feature type="compositionally biased region" description="Basic residues" evidence="1">
    <location>
        <begin position="131"/>
        <end position="140"/>
    </location>
</feature>
<evidence type="ECO:0000313" key="3">
    <source>
        <dbReference type="Proteomes" id="UP001066276"/>
    </source>
</evidence>
<reference evidence="2" key="1">
    <citation type="journal article" date="2022" name="bioRxiv">
        <title>Sequencing and chromosome-scale assembly of the giantPleurodeles waltlgenome.</title>
        <authorList>
            <person name="Brown T."/>
            <person name="Elewa A."/>
            <person name="Iarovenko S."/>
            <person name="Subramanian E."/>
            <person name="Araus A.J."/>
            <person name="Petzold A."/>
            <person name="Susuki M."/>
            <person name="Suzuki K.-i.T."/>
            <person name="Hayashi T."/>
            <person name="Toyoda A."/>
            <person name="Oliveira C."/>
            <person name="Osipova E."/>
            <person name="Leigh N.D."/>
            <person name="Simon A."/>
            <person name="Yun M.H."/>
        </authorList>
    </citation>
    <scope>NUCLEOTIDE SEQUENCE</scope>
    <source>
        <strain evidence="2">20211129_DDA</strain>
        <tissue evidence="2">Liver</tissue>
    </source>
</reference>
<gene>
    <name evidence="2" type="ORF">NDU88_003892</name>
</gene>
<dbReference type="EMBL" id="JANPWB010000014">
    <property type="protein sequence ID" value="KAJ1098785.1"/>
    <property type="molecule type" value="Genomic_DNA"/>
</dbReference>
<comment type="caution">
    <text evidence="2">The sequence shown here is derived from an EMBL/GenBank/DDBJ whole genome shotgun (WGS) entry which is preliminary data.</text>
</comment>
<name>A0AAV7M7M1_PLEWA</name>
<evidence type="ECO:0000313" key="2">
    <source>
        <dbReference type="EMBL" id="KAJ1098785.1"/>
    </source>
</evidence>
<feature type="region of interest" description="Disordered" evidence="1">
    <location>
        <begin position="19"/>
        <end position="140"/>
    </location>
</feature>
<protein>
    <submittedName>
        <fullName evidence="2">Uncharacterized protein</fullName>
    </submittedName>
</protein>
<feature type="compositionally biased region" description="Basic and acidic residues" evidence="1">
    <location>
        <begin position="103"/>
        <end position="116"/>
    </location>
</feature>
<feature type="compositionally biased region" description="Basic and acidic residues" evidence="1">
    <location>
        <begin position="35"/>
        <end position="45"/>
    </location>
</feature>
<accession>A0AAV7M7M1</accession>
<organism evidence="2 3">
    <name type="scientific">Pleurodeles waltl</name>
    <name type="common">Iberian ribbed newt</name>
    <dbReference type="NCBI Taxonomy" id="8319"/>
    <lineage>
        <taxon>Eukaryota</taxon>
        <taxon>Metazoa</taxon>
        <taxon>Chordata</taxon>
        <taxon>Craniata</taxon>
        <taxon>Vertebrata</taxon>
        <taxon>Euteleostomi</taxon>
        <taxon>Amphibia</taxon>
        <taxon>Batrachia</taxon>
        <taxon>Caudata</taxon>
        <taxon>Salamandroidea</taxon>
        <taxon>Salamandridae</taxon>
        <taxon>Pleurodelinae</taxon>
        <taxon>Pleurodeles</taxon>
    </lineage>
</organism>
<proteinExistence type="predicted"/>
<sequence length="140" mass="15573">MGAAPDAQSSDFRVLVGIKRNDGLRGAAEEASDTTDARSESKEPEDAVPGYRGDETGKPELPRARTGPEERSSQQETSTFCHVPGGMWRNKYTWESTPSQRRPRGEPTKNNERGIKGESTPKQQTTILHKALNKYHLHLK</sequence>
<dbReference type="Proteomes" id="UP001066276">
    <property type="component" value="Chromosome 10"/>
</dbReference>
<evidence type="ECO:0000256" key="1">
    <source>
        <dbReference type="SAM" id="MobiDB-lite"/>
    </source>
</evidence>
<keyword evidence="3" id="KW-1185">Reference proteome</keyword>
<dbReference type="AlphaFoldDB" id="A0AAV7M7M1"/>
<feature type="compositionally biased region" description="Basic and acidic residues" evidence="1">
    <location>
        <begin position="52"/>
        <end position="73"/>
    </location>
</feature>